<dbReference type="InterPro" id="IPR022694">
    <property type="entry name" value="3-OHacyl-CoA_DH"/>
</dbReference>
<feature type="site" description="Important for catalytic activity" evidence="2">
    <location>
        <position position="140"/>
    </location>
</feature>
<proteinExistence type="predicted"/>
<evidence type="ECO:0000256" key="2">
    <source>
        <dbReference type="PIRSR" id="PIRSR000105-1"/>
    </source>
</evidence>
<evidence type="ECO:0000313" key="6">
    <source>
        <dbReference type="Proteomes" id="UP000425960"/>
    </source>
</evidence>
<dbReference type="InterPro" id="IPR036291">
    <property type="entry name" value="NAD(P)-bd_dom_sf"/>
</dbReference>
<gene>
    <name evidence="5" type="primary">hbd_1</name>
    <name evidence="5" type="ORF">DSCO28_15920</name>
</gene>
<dbReference type="PANTHER" id="PTHR48075:SF5">
    <property type="entry name" value="3-HYDROXYBUTYRYL-COA DEHYDROGENASE"/>
    <property type="match status" value="1"/>
</dbReference>
<sequence length="297" mass="31994">MTIKHVGVVGCGAMGSGIVQVILQGGYDVIVQESTGQFLEQGLARVEKGVAKLSVKGSISEEDSRNMLARLSGTLNTADLKDCDLIIEAVFEEIEIKKELFNTLDGICKPETIFASNTSSLSITEMSAATQRKGRVVGLHFFNPVPLMPLVEVVKTLSTEPDVIQGALSFAKSIGKVPVLAKDQAGFIVNLLLTPFMLDAMHAAANGVASVGDIDKAMKLGCNHPMGPLMLADFIGLDVIYNACQVMFEEYSDSRYAPPPILRKMVLVGNRGLKSGRGFYDWSDPKKPVPWVADGQF</sequence>
<dbReference type="Gene3D" id="3.40.50.720">
    <property type="entry name" value="NAD(P)-binding Rossmann-like Domain"/>
    <property type="match status" value="1"/>
</dbReference>
<feature type="domain" description="3-hydroxyacyl-CoA dehydrogenase C-terminal" evidence="3">
    <location>
        <begin position="186"/>
        <end position="282"/>
    </location>
</feature>
<organism evidence="5 6">
    <name type="scientific">Desulfosarcina ovata subsp. sediminis</name>
    <dbReference type="NCBI Taxonomy" id="885957"/>
    <lineage>
        <taxon>Bacteria</taxon>
        <taxon>Pseudomonadati</taxon>
        <taxon>Thermodesulfobacteriota</taxon>
        <taxon>Desulfobacteria</taxon>
        <taxon>Desulfobacterales</taxon>
        <taxon>Desulfosarcinaceae</taxon>
        <taxon>Desulfosarcina</taxon>
    </lineage>
</organism>
<evidence type="ECO:0000256" key="1">
    <source>
        <dbReference type="ARBA" id="ARBA00023002"/>
    </source>
</evidence>
<dbReference type="InterPro" id="IPR006176">
    <property type="entry name" value="3-OHacyl-CoA_DH_NAD-bd"/>
</dbReference>
<dbReference type="GO" id="GO:0006635">
    <property type="term" value="P:fatty acid beta-oxidation"/>
    <property type="evidence" value="ECO:0007669"/>
    <property type="project" value="TreeGrafter"/>
</dbReference>
<dbReference type="FunFam" id="3.40.50.720:FF:000009">
    <property type="entry name" value="Fatty oxidation complex, alpha subunit"/>
    <property type="match status" value="1"/>
</dbReference>
<dbReference type="AlphaFoldDB" id="A0A5K7ZJ48"/>
<dbReference type="EMBL" id="AP021876">
    <property type="protein sequence ID" value="BBO81026.1"/>
    <property type="molecule type" value="Genomic_DNA"/>
</dbReference>
<name>A0A5K7ZJ48_9BACT</name>
<dbReference type="GO" id="GO:0008691">
    <property type="term" value="F:3-hydroxybutyryl-CoA dehydrogenase activity"/>
    <property type="evidence" value="ECO:0007669"/>
    <property type="project" value="TreeGrafter"/>
</dbReference>
<dbReference type="Pfam" id="PF02737">
    <property type="entry name" value="3HCDH_N"/>
    <property type="match status" value="1"/>
</dbReference>
<dbReference type="KEGG" id="dov:DSCO28_15920"/>
<dbReference type="Pfam" id="PF00725">
    <property type="entry name" value="3HCDH"/>
    <property type="match status" value="1"/>
</dbReference>
<dbReference type="NCBIfam" id="NF005875">
    <property type="entry name" value="PRK07819.1"/>
    <property type="match status" value="1"/>
</dbReference>
<dbReference type="InterPro" id="IPR008927">
    <property type="entry name" value="6-PGluconate_DH-like_C_sf"/>
</dbReference>
<dbReference type="Proteomes" id="UP000425960">
    <property type="component" value="Chromosome"/>
</dbReference>
<dbReference type="InterPro" id="IPR013328">
    <property type="entry name" value="6PGD_dom2"/>
</dbReference>
<dbReference type="Gene3D" id="1.10.1040.10">
    <property type="entry name" value="N-(1-d-carboxylethyl)-l-norvaline Dehydrogenase, domain 2"/>
    <property type="match status" value="1"/>
</dbReference>
<dbReference type="PANTHER" id="PTHR48075">
    <property type="entry name" value="3-HYDROXYACYL-COA DEHYDROGENASE FAMILY PROTEIN"/>
    <property type="match status" value="1"/>
</dbReference>
<dbReference type="SUPFAM" id="SSF51735">
    <property type="entry name" value="NAD(P)-binding Rossmann-fold domains"/>
    <property type="match status" value="1"/>
</dbReference>
<dbReference type="GO" id="GO:0070403">
    <property type="term" value="F:NAD+ binding"/>
    <property type="evidence" value="ECO:0007669"/>
    <property type="project" value="InterPro"/>
</dbReference>
<accession>A0A5K7ZJ48</accession>
<feature type="domain" description="3-hydroxyacyl-CoA dehydrogenase NAD binding" evidence="4">
    <location>
        <begin position="5"/>
        <end position="183"/>
    </location>
</feature>
<dbReference type="SUPFAM" id="SSF48179">
    <property type="entry name" value="6-phosphogluconate dehydrogenase C-terminal domain-like"/>
    <property type="match status" value="1"/>
</dbReference>
<protein>
    <submittedName>
        <fullName evidence="5">3-hydroxybutyryl-CoA dehydrogenase</fullName>
    </submittedName>
</protein>
<evidence type="ECO:0000259" key="4">
    <source>
        <dbReference type="Pfam" id="PF02737"/>
    </source>
</evidence>
<keyword evidence="1" id="KW-0560">Oxidoreductase</keyword>
<dbReference type="InterPro" id="IPR006108">
    <property type="entry name" value="3HC_DH_C"/>
</dbReference>
<evidence type="ECO:0000259" key="3">
    <source>
        <dbReference type="Pfam" id="PF00725"/>
    </source>
</evidence>
<evidence type="ECO:0000313" key="5">
    <source>
        <dbReference type="EMBL" id="BBO81026.1"/>
    </source>
</evidence>
<dbReference type="RefSeq" id="WP_155321833.1">
    <property type="nucleotide sequence ID" value="NZ_AP021876.1"/>
</dbReference>
<dbReference type="PIRSF" id="PIRSF000105">
    <property type="entry name" value="HCDH"/>
    <property type="match status" value="1"/>
</dbReference>
<reference evidence="5 6" key="1">
    <citation type="submission" date="2019-11" db="EMBL/GenBank/DDBJ databases">
        <title>Comparative genomics of hydrocarbon-degrading Desulfosarcina strains.</title>
        <authorList>
            <person name="Watanabe M."/>
            <person name="Kojima H."/>
            <person name="Fukui M."/>
        </authorList>
    </citation>
    <scope>NUCLEOTIDE SEQUENCE [LARGE SCALE GENOMIC DNA]</scope>
    <source>
        <strain evidence="5 6">28bB2T</strain>
    </source>
</reference>